<comment type="similarity">
    <text evidence="3 9">Belongs to the class-II pyridoxal-phosphate-dependent aminotransferase family. Histidinol-phosphate aminotransferase subfamily.</text>
</comment>
<comment type="catalytic activity">
    <reaction evidence="8 9">
        <text>L-histidinol phosphate + 2-oxoglutarate = 3-(imidazol-4-yl)-2-oxopropyl phosphate + L-glutamate</text>
        <dbReference type="Rhea" id="RHEA:23744"/>
        <dbReference type="ChEBI" id="CHEBI:16810"/>
        <dbReference type="ChEBI" id="CHEBI:29985"/>
        <dbReference type="ChEBI" id="CHEBI:57766"/>
        <dbReference type="ChEBI" id="CHEBI:57980"/>
        <dbReference type="EC" id="2.6.1.9"/>
    </reaction>
</comment>
<comment type="caution">
    <text evidence="11">The sequence shown here is derived from an EMBL/GenBank/DDBJ whole genome shotgun (WGS) entry which is preliminary data.</text>
</comment>
<dbReference type="PANTHER" id="PTHR43643:SF3">
    <property type="entry name" value="HISTIDINOL-PHOSPHATE AMINOTRANSFERASE"/>
    <property type="match status" value="1"/>
</dbReference>
<dbReference type="NCBIfam" id="TIGR01141">
    <property type="entry name" value="hisC"/>
    <property type="match status" value="1"/>
</dbReference>
<keyword evidence="9" id="KW-0028">Amino-acid biosynthesis</keyword>
<dbReference type="RefSeq" id="WP_182584038.1">
    <property type="nucleotide sequence ID" value="NZ_JABVCQ010000018.1"/>
</dbReference>
<sequence>MTVPTHPVLSCAAPHIAQLNPYLPGKPISELERELGLHGIIKLASNENPLGPGLCARAAYIEAGSELGRYPDGGGFELRQAIAKHHGIDAGMITLGNGSNDVLDLIARSFLYPGQEAVAAQYTFAVYPIATQAVGAALRVAPARDFGHDLDAMLALVTEQTRVVWIANPNNPTGTWLTATALRDFIKQLPPSCVCVVDEAYAEYVSEPHYPNCIKWLAEFPNLIVTRTFAKVHGLAALRIGYGVSHPEVAELLNRVRQPFNVNAPAQAAAIGALCDTEHVERSIAHNDAEMLHVTTQLRRLGLEFIPSVGNFVTVNLGQPAAPVDHALLHAGIICRPIANYGLPNHLRITLGLRGENDRLLDALATVLRR</sequence>
<evidence type="ECO:0000256" key="3">
    <source>
        <dbReference type="ARBA" id="ARBA00007970"/>
    </source>
</evidence>
<keyword evidence="12" id="KW-1185">Reference proteome</keyword>
<evidence type="ECO:0000259" key="10">
    <source>
        <dbReference type="Pfam" id="PF00155"/>
    </source>
</evidence>
<dbReference type="InterPro" id="IPR005861">
    <property type="entry name" value="HisP_aminotrans"/>
</dbReference>
<dbReference type="EMBL" id="JABVCQ010000018">
    <property type="protein sequence ID" value="MBB1126411.1"/>
    <property type="molecule type" value="Genomic_DNA"/>
</dbReference>
<keyword evidence="6 9" id="KW-0808">Transferase</keyword>
<dbReference type="Pfam" id="PF00155">
    <property type="entry name" value="Aminotran_1_2"/>
    <property type="match status" value="1"/>
</dbReference>
<comment type="pathway">
    <text evidence="2 9">Amino-acid biosynthesis; L-histidine biosynthesis; L-histidine from 5-phospho-alpha-D-ribose 1-diphosphate: step 7/9.</text>
</comment>
<dbReference type="SUPFAM" id="SSF53383">
    <property type="entry name" value="PLP-dependent transferases"/>
    <property type="match status" value="1"/>
</dbReference>
<dbReference type="InterPro" id="IPR015421">
    <property type="entry name" value="PyrdxlP-dep_Trfase_major"/>
</dbReference>
<name>A0A839HCM7_9GAMM</name>
<dbReference type="EC" id="2.6.1.9" evidence="9"/>
<comment type="cofactor">
    <cofactor evidence="1 9">
        <name>pyridoxal 5'-phosphate</name>
        <dbReference type="ChEBI" id="CHEBI:597326"/>
    </cofactor>
</comment>
<evidence type="ECO:0000256" key="1">
    <source>
        <dbReference type="ARBA" id="ARBA00001933"/>
    </source>
</evidence>
<keyword evidence="7 9" id="KW-0663">Pyridoxal phosphate</keyword>
<dbReference type="InterPro" id="IPR050106">
    <property type="entry name" value="HistidinolP_aminotransfase"/>
</dbReference>
<protein>
    <recommendedName>
        <fullName evidence="9">Histidinol-phosphate aminotransferase</fullName>
        <ecNumber evidence="9">2.6.1.9</ecNumber>
    </recommendedName>
    <alternativeName>
        <fullName evidence="9">Imidazole acetol-phosphate transaminase</fullName>
    </alternativeName>
</protein>
<dbReference type="InterPro" id="IPR004839">
    <property type="entry name" value="Aminotransferase_I/II_large"/>
</dbReference>
<reference evidence="11 12" key="1">
    <citation type="journal article" date="2020" name="Arch. Microbiol.">
        <title>The genome sequence of the giant phototrophic gammaproteobacterium Thiospirillum jenense gives insight into its physiological properties and phylogenetic relationships.</title>
        <authorList>
            <person name="Imhoff J.F."/>
            <person name="Meyer T.E."/>
            <person name="Kyndt J.A."/>
        </authorList>
    </citation>
    <scope>NUCLEOTIDE SEQUENCE [LARGE SCALE GENOMIC DNA]</scope>
    <source>
        <strain evidence="11 12">DSM 216</strain>
    </source>
</reference>
<evidence type="ECO:0000256" key="4">
    <source>
        <dbReference type="ARBA" id="ARBA00011738"/>
    </source>
</evidence>
<keyword evidence="9" id="KW-0368">Histidine biosynthesis</keyword>
<evidence type="ECO:0000256" key="5">
    <source>
        <dbReference type="ARBA" id="ARBA00022576"/>
    </source>
</evidence>
<keyword evidence="5 9" id="KW-0032">Aminotransferase</keyword>
<evidence type="ECO:0000256" key="2">
    <source>
        <dbReference type="ARBA" id="ARBA00005011"/>
    </source>
</evidence>
<dbReference type="UniPathway" id="UPA00031">
    <property type="reaction ID" value="UER00012"/>
</dbReference>
<feature type="modified residue" description="N6-(pyridoxal phosphate)lysine" evidence="9">
    <location>
        <position position="231"/>
    </location>
</feature>
<evidence type="ECO:0000313" key="11">
    <source>
        <dbReference type="EMBL" id="MBB1126411.1"/>
    </source>
</evidence>
<dbReference type="Gene3D" id="3.90.1150.10">
    <property type="entry name" value="Aspartate Aminotransferase, domain 1"/>
    <property type="match status" value="1"/>
</dbReference>
<dbReference type="GO" id="GO:0030170">
    <property type="term" value="F:pyridoxal phosphate binding"/>
    <property type="evidence" value="ECO:0007669"/>
    <property type="project" value="InterPro"/>
</dbReference>
<dbReference type="Gene3D" id="3.40.640.10">
    <property type="entry name" value="Type I PLP-dependent aspartate aminotransferase-like (Major domain)"/>
    <property type="match status" value="1"/>
</dbReference>
<gene>
    <name evidence="9" type="primary">hisC</name>
    <name evidence="11" type="ORF">HUK38_09210</name>
</gene>
<organism evidence="11 12">
    <name type="scientific">Thiospirillum jenense</name>
    <dbReference type="NCBI Taxonomy" id="1653858"/>
    <lineage>
        <taxon>Bacteria</taxon>
        <taxon>Pseudomonadati</taxon>
        <taxon>Pseudomonadota</taxon>
        <taxon>Gammaproteobacteria</taxon>
        <taxon>Chromatiales</taxon>
        <taxon>Chromatiaceae</taxon>
        <taxon>Thiospirillum</taxon>
    </lineage>
</organism>
<dbReference type="Proteomes" id="UP000548632">
    <property type="component" value="Unassembled WGS sequence"/>
</dbReference>
<dbReference type="GO" id="GO:0000105">
    <property type="term" value="P:L-histidine biosynthetic process"/>
    <property type="evidence" value="ECO:0007669"/>
    <property type="project" value="UniProtKB-UniRule"/>
</dbReference>
<dbReference type="CDD" id="cd00609">
    <property type="entry name" value="AAT_like"/>
    <property type="match status" value="1"/>
</dbReference>
<dbReference type="AlphaFoldDB" id="A0A839HCM7"/>
<evidence type="ECO:0000256" key="8">
    <source>
        <dbReference type="ARBA" id="ARBA00047481"/>
    </source>
</evidence>
<dbReference type="HAMAP" id="MF_01023">
    <property type="entry name" value="HisC_aminotrans_2"/>
    <property type="match status" value="1"/>
</dbReference>
<dbReference type="GO" id="GO:0004400">
    <property type="term" value="F:histidinol-phosphate transaminase activity"/>
    <property type="evidence" value="ECO:0007669"/>
    <property type="project" value="UniProtKB-UniRule"/>
</dbReference>
<evidence type="ECO:0000256" key="7">
    <source>
        <dbReference type="ARBA" id="ARBA00022898"/>
    </source>
</evidence>
<proteinExistence type="inferred from homology"/>
<evidence type="ECO:0000256" key="9">
    <source>
        <dbReference type="HAMAP-Rule" id="MF_01023"/>
    </source>
</evidence>
<dbReference type="PANTHER" id="PTHR43643">
    <property type="entry name" value="HISTIDINOL-PHOSPHATE AMINOTRANSFERASE 2"/>
    <property type="match status" value="1"/>
</dbReference>
<dbReference type="InterPro" id="IPR015422">
    <property type="entry name" value="PyrdxlP-dep_Trfase_small"/>
</dbReference>
<evidence type="ECO:0000313" key="12">
    <source>
        <dbReference type="Proteomes" id="UP000548632"/>
    </source>
</evidence>
<evidence type="ECO:0000256" key="6">
    <source>
        <dbReference type="ARBA" id="ARBA00022679"/>
    </source>
</evidence>
<comment type="subunit">
    <text evidence="4 9">Homodimer.</text>
</comment>
<accession>A0A839HCM7</accession>
<feature type="domain" description="Aminotransferase class I/classII large" evidence="10">
    <location>
        <begin position="40"/>
        <end position="364"/>
    </location>
</feature>
<dbReference type="InterPro" id="IPR015424">
    <property type="entry name" value="PyrdxlP-dep_Trfase"/>
</dbReference>